<dbReference type="InterPro" id="IPR010315">
    <property type="entry name" value="DUF915_hydro-like"/>
</dbReference>
<keyword evidence="2" id="KW-1185">Reference proteome</keyword>
<name>A0A7X2XU41_9LACO</name>
<dbReference type="InterPro" id="IPR029058">
    <property type="entry name" value="AB_hydrolase_fold"/>
</dbReference>
<dbReference type="Proteomes" id="UP000466388">
    <property type="component" value="Unassembled WGS sequence"/>
</dbReference>
<dbReference type="RefSeq" id="WP_155431001.1">
    <property type="nucleotide sequence ID" value="NZ_WNJO01000003.1"/>
</dbReference>
<evidence type="ECO:0000313" key="1">
    <source>
        <dbReference type="EMBL" id="MTV81713.1"/>
    </source>
</evidence>
<sequence length="321" mass="36115">MRKRHIQLLVGIVMLAAVFLMGFGVHQLNVKSSDDKAVAMKTMSSSSSTQIHSTNQKQNIPTIFIHGVGGKLISERPMVAEAVKAKKASWGLTVYVRANGQINIHGTLKNKNNPIILVQFNNNVAGEEQDAKWLKAVLAELKTKYEVENYNLVGHSMGAYAAVYYAEYFSQAGNQPQMNKLITIAGPFDGILARRRYHWEHRVPRWELKLWDDSENLNHVGTNGKPAIIHPEYRTLLQKRNQFPQQVAVLNLFGNVGSGHNSDGTVSTASARSLRYLVTGRAKSYQEEEITGQNASHFALHQDNKAVRQWILRFLWQDKTP</sequence>
<dbReference type="Gene3D" id="3.40.50.1820">
    <property type="entry name" value="alpha/beta hydrolase"/>
    <property type="match status" value="1"/>
</dbReference>
<comment type="caution">
    <text evidence="1">The sequence shown here is derived from an EMBL/GenBank/DDBJ whole genome shotgun (WGS) entry which is preliminary data.</text>
</comment>
<protein>
    <submittedName>
        <fullName evidence="1">Alpha/beta hydrolase</fullName>
    </submittedName>
</protein>
<organism evidence="1 2">
    <name type="scientific">Secundilactobacillus folii</name>
    <dbReference type="NCBI Taxonomy" id="2678357"/>
    <lineage>
        <taxon>Bacteria</taxon>
        <taxon>Bacillati</taxon>
        <taxon>Bacillota</taxon>
        <taxon>Bacilli</taxon>
        <taxon>Lactobacillales</taxon>
        <taxon>Lactobacillaceae</taxon>
        <taxon>Secundilactobacillus</taxon>
    </lineage>
</organism>
<dbReference type="EMBL" id="WNJO01000003">
    <property type="protein sequence ID" value="MTV81713.1"/>
    <property type="molecule type" value="Genomic_DNA"/>
</dbReference>
<dbReference type="Pfam" id="PF06028">
    <property type="entry name" value="DUF915"/>
    <property type="match status" value="2"/>
</dbReference>
<keyword evidence="1" id="KW-0378">Hydrolase</keyword>
<proteinExistence type="predicted"/>
<dbReference type="SUPFAM" id="SSF53474">
    <property type="entry name" value="alpha/beta-Hydrolases"/>
    <property type="match status" value="1"/>
</dbReference>
<dbReference type="AlphaFoldDB" id="A0A7X2XU41"/>
<reference evidence="1 2" key="1">
    <citation type="submission" date="2019-11" db="EMBL/GenBank/DDBJ databases">
        <title>Lactobacillus sp. nov. CRM56-3, isolated from fermented tea leaves.</title>
        <authorList>
            <person name="Phuengjayaem S."/>
            <person name="Tanasupawat S."/>
        </authorList>
    </citation>
    <scope>NUCLEOTIDE SEQUENCE [LARGE SCALE GENOMIC DNA]</scope>
    <source>
        <strain evidence="1 2">CRM56-3</strain>
    </source>
</reference>
<gene>
    <name evidence="1" type="ORF">GM612_03470</name>
</gene>
<evidence type="ECO:0000313" key="2">
    <source>
        <dbReference type="Proteomes" id="UP000466388"/>
    </source>
</evidence>
<accession>A0A7X2XU41</accession>
<dbReference type="GO" id="GO:0016787">
    <property type="term" value="F:hydrolase activity"/>
    <property type="evidence" value="ECO:0007669"/>
    <property type="project" value="UniProtKB-KW"/>
</dbReference>